<proteinExistence type="predicted"/>
<evidence type="ECO:0000313" key="1">
    <source>
        <dbReference type="EMBL" id="MEJ8633009.1"/>
    </source>
</evidence>
<protein>
    <submittedName>
        <fullName evidence="1">Class F sortase</fullName>
    </submittedName>
</protein>
<keyword evidence="2" id="KW-1185">Reference proteome</keyword>
<dbReference type="Proteomes" id="UP001377168">
    <property type="component" value="Unassembled WGS sequence"/>
</dbReference>
<reference evidence="1" key="1">
    <citation type="submission" date="2024-03" db="EMBL/GenBank/DDBJ databases">
        <title>Novel Streptomyces species of biotechnological and ecological value are a feature of Machair soil.</title>
        <authorList>
            <person name="Prole J.R."/>
            <person name="Goodfellow M."/>
            <person name="Allenby N."/>
            <person name="Ward A.C."/>
        </authorList>
    </citation>
    <scope>NUCLEOTIDE SEQUENCE</scope>
    <source>
        <strain evidence="1">MS2.AVA.5</strain>
    </source>
</reference>
<gene>
    <name evidence="1" type="ORF">WKI67_06335</name>
</gene>
<evidence type="ECO:0000313" key="2">
    <source>
        <dbReference type="Proteomes" id="UP001377168"/>
    </source>
</evidence>
<organism evidence="1 2">
    <name type="scientific">Streptomyces achmelvichensis</name>
    <dbReference type="NCBI Taxonomy" id="3134111"/>
    <lineage>
        <taxon>Bacteria</taxon>
        <taxon>Bacillati</taxon>
        <taxon>Actinomycetota</taxon>
        <taxon>Actinomycetes</taxon>
        <taxon>Kitasatosporales</taxon>
        <taxon>Streptomycetaceae</taxon>
        <taxon>Streptomyces</taxon>
    </lineage>
</organism>
<sequence>MAGQLSPVEGSSWSDRASRSVVRRMMWPAAAIGLGLVLITGSFDTSAQTTAQGMTSAVPPVVAQAPEQDAAAEEKPAMPPSAPTRLSIPAIGVDAPFTGLAIGKSGQLDAPPAADDNLVGWFKDGVAPGARGTAIVAGHVDTKTGPAVFAQLSTVLPGTKIDIKRKDGTTAYFLVDSVESFSKANFPNDRVYADAPDAQLRLITCGGDYDHKVKDYTENVVVFAHLDAAG</sequence>
<comment type="caution">
    <text evidence="1">The sequence shown here is derived from an EMBL/GenBank/DDBJ whole genome shotgun (WGS) entry which is preliminary data.</text>
</comment>
<name>A0ACC6PNQ7_9ACTN</name>
<dbReference type="EMBL" id="JBBKAJ010000022">
    <property type="protein sequence ID" value="MEJ8633009.1"/>
    <property type="molecule type" value="Genomic_DNA"/>
</dbReference>
<accession>A0ACC6PNQ7</accession>